<organism evidence="2 3">
    <name type="scientific">Heterodermia speciosa</name>
    <dbReference type="NCBI Taxonomy" id="116794"/>
    <lineage>
        <taxon>Eukaryota</taxon>
        <taxon>Fungi</taxon>
        <taxon>Dikarya</taxon>
        <taxon>Ascomycota</taxon>
        <taxon>Pezizomycotina</taxon>
        <taxon>Lecanoromycetes</taxon>
        <taxon>OSLEUM clade</taxon>
        <taxon>Lecanoromycetidae</taxon>
        <taxon>Caliciales</taxon>
        <taxon>Physciaceae</taxon>
        <taxon>Heterodermia</taxon>
    </lineage>
</organism>
<dbReference type="OrthoDB" id="5413169at2759"/>
<dbReference type="Proteomes" id="UP000664521">
    <property type="component" value="Unassembled WGS sequence"/>
</dbReference>
<evidence type="ECO:0000313" key="2">
    <source>
        <dbReference type="EMBL" id="CAF9940337.1"/>
    </source>
</evidence>
<keyword evidence="3" id="KW-1185">Reference proteome</keyword>
<reference evidence="2" key="1">
    <citation type="submission" date="2021-03" db="EMBL/GenBank/DDBJ databases">
        <authorList>
            <person name="Tagirdzhanova G."/>
        </authorList>
    </citation>
    <scope>NUCLEOTIDE SEQUENCE</scope>
</reference>
<evidence type="ECO:0000256" key="1">
    <source>
        <dbReference type="SAM" id="SignalP"/>
    </source>
</evidence>
<comment type="caution">
    <text evidence="2">The sequence shown here is derived from an EMBL/GenBank/DDBJ whole genome shotgun (WGS) entry which is preliminary data.</text>
</comment>
<keyword evidence="1" id="KW-0732">Signal</keyword>
<dbReference type="EMBL" id="CAJPDS010000151">
    <property type="protein sequence ID" value="CAF9940337.1"/>
    <property type="molecule type" value="Genomic_DNA"/>
</dbReference>
<proteinExistence type="predicted"/>
<protein>
    <submittedName>
        <fullName evidence="2">Uncharacterized protein</fullName>
    </submittedName>
</protein>
<feature type="chain" id="PRO_5034986427" evidence="1">
    <location>
        <begin position="19"/>
        <end position="320"/>
    </location>
</feature>
<sequence>MNISIIPWLALLFLYTTASLVPAQRSPNLQLPHRSVPVNATVFPRDPPGFGVHVYLHIVRPLNTEKVYLAAIAVIHDWAFEGWNAFIPSRSTRFTKTTYGITISWRSIAYARERDQLQMKHLILGMLHLIERMTEQHIFCVSTSSVQLYMQGVGHIELLPSETLARNNVSDEGLAALHNTSLRAPRAQNLTSKRKIVDPTDSDFAILYERNGEVISFVDFLSAVLYAMATAAQASNDQHCRDLAGFNIKRNVVYRINGGRTTELGPPLTYGSVRRGLQLLSAALYDEDIAGEVRFQFLYQGDVLGVGNIALSDFASSTAR</sequence>
<gene>
    <name evidence="2" type="ORF">HETSPECPRED_002385</name>
</gene>
<accession>A0A8H3PGI6</accession>
<dbReference type="AlphaFoldDB" id="A0A8H3PGI6"/>
<name>A0A8H3PGI6_9LECA</name>
<feature type="signal peptide" evidence="1">
    <location>
        <begin position="1"/>
        <end position="18"/>
    </location>
</feature>
<evidence type="ECO:0000313" key="3">
    <source>
        <dbReference type="Proteomes" id="UP000664521"/>
    </source>
</evidence>